<sequence>MPSAPEFGDRTGDIWIVEVLLIAKSEHAPKTNRHIGIRGEVEVNLHRKDRTRKPACRNGCARLRQRGEHLTQHVRQQHLFA</sequence>
<dbReference type="EMBL" id="VSSQ01111762">
    <property type="protein sequence ID" value="MPN48962.1"/>
    <property type="molecule type" value="Genomic_DNA"/>
</dbReference>
<evidence type="ECO:0000313" key="1">
    <source>
        <dbReference type="EMBL" id="MPN48962.1"/>
    </source>
</evidence>
<organism evidence="1">
    <name type="scientific">bioreactor metagenome</name>
    <dbReference type="NCBI Taxonomy" id="1076179"/>
    <lineage>
        <taxon>unclassified sequences</taxon>
        <taxon>metagenomes</taxon>
        <taxon>ecological metagenomes</taxon>
    </lineage>
</organism>
<comment type="caution">
    <text evidence="1">The sequence shown here is derived from an EMBL/GenBank/DDBJ whole genome shotgun (WGS) entry which is preliminary data.</text>
</comment>
<accession>A0A645IDP5</accession>
<protein>
    <submittedName>
        <fullName evidence="1">Uncharacterized protein</fullName>
    </submittedName>
</protein>
<dbReference type="AlphaFoldDB" id="A0A645IDP5"/>
<proteinExistence type="predicted"/>
<gene>
    <name evidence="1" type="ORF">SDC9_196575</name>
</gene>
<name>A0A645IDP5_9ZZZZ</name>
<dbReference type="AntiFam" id="ANF00121">
    <property type="entry name" value="Shadow ORF (opposite algI)"/>
</dbReference>
<reference evidence="1" key="1">
    <citation type="submission" date="2019-08" db="EMBL/GenBank/DDBJ databases">
        <authorList>
            <person name="Kucharzyk K."/>
            <person name="Murdoch R.W."/>
            <person name="Higgins S."/>
            <person name="Loffler F."/>
        </authorList>
    </citation>
    <scope>NUCLEOTIDE SEQUENCE</scope>
</reference>